<feature type="region of interest" description="Disordered" evidence="1">
    <location>
        <begin position="21"/>
        <end position="58"/>
    </location>
</feature>
<feature type="compositionally biased region" description="Polar residues" evidence="1">
    <location>
        <begin position="27"/>
        <end position="36"/>
    </location>
</feature>
<keyword evidence="3" id="KW-1185">Reference proteome</keyword>
<dbReference type="KEGG" id="pfaa:MM59RIKEN_20850"/>
<evidence type="ECO:0000313" key="3">
    <source>
        <dbReference type="Proteomes" id="UP000679848"/>
    </source>
</evidence>
<dbReference type="AlphaFoldDB" id="A0A810QG01"/>
<sequence>MPDILGATNPVPGYDKAAVNRNLPVSPENTQIQNIPDPTRVGRTDGRTERQDSTLQGDGRVRYDSNFQTFLQRLQETPGMAESLSRIFGWDRTEVSSGISAGMAEEMSRVLEMLQMDAAQLLEFLKGQARTGTQFHGALFALLRSAYVKAASDGMRSDILNFLKCYIDYSSTAHLEGNILRNLGDMADAMPASWAEKLREMTARLENGIAAGDRRGNVLLLQRELFPYMADYVGRTHDMGLPRDLLTMLSLNAARYENGTEERLLETFHQLSGYAAFKDQLKGIDGQSLLALLRSSRFDGESSAVRFANSITAAVQRAMRGECSAEMQQAFQSLMGAILVNESVYMPVNHYLLPLMWNHRALFSELWVDPDAESDGGRAGNGRRHTMRILFKMDVQPLGLFDIVLNSRGNEVDIQVSCPERAVPFSRQIEQSISQILERNGLSPTQVMVRKLERPITLTEAFPKIFERKNCVNVKA</sequence>
<evidence type="ECO:0000313" key="2">
    <source>
        <dbReference type="EMBL" id="BCK84766.1"/>
    </source>
</evidence>
<reference evidence="2" key="1">
    <citation type="submission" date="2020-09" db="EMBL/GenBank/DDBJ databases">
        <title>New species isolated from human feces.</title>
        <authorList>
            <person name="Kitahara M."/>
            <person name="Shigeno Y."/>
            <person name="Shime M."/>
            <person name="Matsumoto Y."/>
            <person name="Nakamura S."/>
            <person name="Motooka D."/>
            <person name="Fukuoka S."/>
            <person name="Nishikawa H."/>
            <person name="Benno Y."/>
        </authorList>
    </citation>
    <scope>NUCLEOTIDE SEQUENCE</scope>
    <source>
        <strain evidence="2">MM59</strain>
    </source>
</reference>
<proteinExistence type="predicted"/>
<name>A0A810QG01_9FIRM</name>
<protein>
    <recommendedName>
        <fullName evidence="4">Flagellar hook-length control protein FliK</fullName>
    </recommendedName>
</protein>
<dbReference type="Proteomes" id="UP000679848">
    <property type="component" value="Chromosome"/>
</dbReference>
<dbReference type="RefSeq" id="WP_213543284.1">
    <property type="nucleotide sequence ID" value="NZ_AP023420.1"/>
</dbReference>
<evidence type="ECO:0008006" key="4">
    <source>
        <dbReference type="Google" id="ProtNLM"/>
    </source>
</evidence>
<dbReference type="EMBL" id="AP023420">
    <property type="protein sequence ID" value="BCK84766.1"/>
    <property type="molecule type" value="Genomic_DNA"/>
</dbReference>
<organism evidence="2 3">
    <name type="scientific">Pusillibacter faecalis</name>
    <dbReference type="NCBI Taxonomy" id="2714358"/>
    <lineage>
        <taxon>Bacteria</taxon>
        <taxon>Bacillati</taxon>
        <taxon>Bacillota</taxon>
        <taxon>Clostridia</taxon>
        <taxon>Eubacteriales</taxon>
        <taxon>Oscillospiraceae</taxon>
        <taxon>Pusillibacter</taxon>
    </lineage>
</organism>
<feature type="compositionally biased region" description="Basic and acidic residues" evidence="1">
    <location>
        <begin position="40"/>
        <end position="52"/>
    </location>
</feature>
<accession>A0A810QG01</accession>
<gene>
    <name evidence="2" type="ORF">MM59RIKEN_20850</name>
</gene>
<evidence type="ECO:0000256" key="1">
    <source>
        <dbReference type="SAM" id="MobiDB-lite"/>
    </source>
</evidence>